<reference evidence="3" key="1">
    <citation type="journal article" date="2019" name="Int. J. Syst. Evol. Microbiol.">
        <title>The Global Catalogue of Microorganisms (GCM) 10K type strain sequencing project: providing services to taxonomists for standard genome sequencing and annotation.</title>
        <authorList>
            <consortium name="The Broad Institute Genomics Platform"/>
            <consortium name="The Broad Institute Genome Sequencing Center for Infectious Disease"/>
            <person name="Wu L."/>
            <person name="Ma J."/>
        </authorList>
    </citation>
    <scope>NUCLEOTIDE SEQUENCE [LARGE SCALE GENOMIC DNA]</scope>
    <source>
        <strain evidence="3">KCTC 42911</strain>
    </source>
</reference>
<dbReference type="RefSeq" id="WP_386736953.1">
    <property type="nucleotide sequence ID" value="NZ_JBHRXI010000017.1"/>
</dbReference>
<keyword evidence="1" id="KW-1133">Transmembrane helix</keyword>
<evidence type="ECO:0000313" key="2">
    <source>
        <dbReference type="EMBL" id="MFC3615686.1"/>
    </source>
</evidence>
<feature type="transmembrane region" description="Helical" evidence="1">
    <location>
        <begin position="146"/>
        <end position="165"/>
    </location>
</feature>
<proteinExistence type="predicted"/>
<keyword evidence="3" id="KW-1185">Reference proteome</keyword>
<protein>
    <submittedName>
        <fullName evidence="2">DoxX family protein</fullName>
    </submittedName>
</protein>
<evidence type="ECO:0000256" key="1">
    <source>
        <dbReference type="SAM" id="Phobius"/>
    </source>
</evidence>
<keyword evidence="1" id="KW-0812">Transmembrane</keyword>
<name>A0ABV7TL06_9RHOB</name>
<organism evidence="2 3">
    <name type="scientific">Lutimaribacter marinistellae</name>
    <dbReference type="NCBI Taxonomy" id="1820329"/>
    <lineage>
        <taxon>Bacteria</taxon>
        <taxon>Pseudomonadati</taxon>
        <taxon>Pseudomonadota</taxon>
        <taxon>Alphaproteobacteria</taxon>
        <taxon>Rhodobacterales</taxon>
        <taxon>Roseobacteraceae</taxon>
        <taxon>Lutimaribacter</taxon>
    </lineage>
</organism>
<dbReference type="Proteomes" id="UP001595629">
    <property type="component" value="Unassembled WGS sequence"/>
</dbReference>
<dbReference type="EMBL" id="JBHRXI010000017">
    <property type="protein sequence ID" value="MFC3615686.1"/>
    <property type="molecule type" value="Genomic_DNA"/>
</dbReference>
<feature type="transmembrane region" description="Helical" evidence="1">
    <location>
        <begin position="79"/>
        <end position="100"/>
    </location>
</feature>
<feature type="transmembrane region" description="Helical" evidence="1">
    <location>
        <begin position="107"/>
        <end position="126"/>
    </location>
</feature>
<evidence type="ECO:0000313" key="3">
    <source>
        <dbReference type="Proteomes" id="UP001595629"/>
    </source>
</evidence>
<comment type="caution">
    <text evidence="2">The sequence shown here is derived from an EMBL/GenBank/DDBJ whole genome shotgun (WGS) entry which is preliminary data.</text>
</comment>
<accession>A0ABV7TL06</accession>
<sequence>MTAIIDRYTDASDTLGRSADLLTPTLARLAFAAVLLVYYWNSAVLKIDGSIFTPSAGAFGQIFPAAAEAALYDVTQMSFFQRLVIFAGTVAEFVLPALILVGLLTRLAAVGMIGFVWVQTLVDVTGHNVALGSLFDPSQDLIDQRVLWTFLLAVLVLRGAGPLSLDRLIFRR</sequence>
<gene>
    <name evidence="2" type="ORF">ACFORG_18175</name>
</gene>
<keyword evidence="1" id="KW-0472">Membrane</keyword>
<feature type="transmembrane region" description="Helical" evidence="1">
    <location>
        <begin position="21"/>
        <end position="40"/>
    </location>
</feature>